<protein>
    <submittedName>
        <fullName evidence="1">Leucine-rich repeat domain superfamily</fullName>
    </submittedName>
    <submittedName>
        <fullName evidence="2">Leucine-rich_repeat domain superfamily</fullName>
    </submittedName>
</protein>
<reference evidence="2 3" key="2">
    <citation type="submission" date="2024-07" db="EMBL/GenBank/DDBJ databases">
        <authorList>
            <person name="Akdeniz Z."/>
        </authorList>
    </citation>
    <scope>NUCLEOTIDE SEQUENCE [LARGE SCALE GENOMIC DNA]</scope>
</reference>
<dbReference type="AlphaFoldDB" id="A0AA86PNE5"/>
<gene>
    <name evidence="2" type="ORF">HINF_LOCUS26045</name>
    <name evidence="1" type="ORF">HINF_LOCUS28073</name>
</gene>
<dbReference type="Proteomes" id="UP001642409">
    <property type="component" value="Unassembled WGS sequence"/>
</dbReference>
<dbReference type="InterPro" id="IPR032675">
    <property type="entry name" value="LRR_dom_sf"/>
</dbReference>
<proteinExistence type="predicted"/>
<keyword evidence="3" id="KW-1185">Reference proteome</keyword>
<dbReference type="Gene3D" id="3.80.10.10">
    <property type="entry name" value="Ribonuclease Inhibitor"/>
    <property type="match status" value="1"/>
</dbReference>
<evidence type="ECO:0000313" key="2">
    <source>
        <dbReference type="EMBL" id="CAL6017546.1"/>
    </source>
</evidence>
<sequence length="152" mass="17687">MVKIFQNSVEKREKPYGHCLEISNNPNVRDIHFIETLGVTDLRLKNCRNAHLLRAPNNLKCLTNDDSDLKSLKGVEMLSELKFLSIENAKLVNVNSFVKAHYLKNLDKIYLNQNKILLTDIEKLKRELPNCEINANDQKKPTQEEIDESRLW</sequence>
<comment type="caution">
    <text evidence="1">The sequence shown here is derived from an EMBL/GenBank/DDBJ whole genome shotgun (WGS) entry which is preliminary data.</text>
</comment>
<dbReference type="EMBL" id="CATOUU010000675">
    <property type="protein sequence ID" value="CAI9940428.1"/>
    <property type="molecule type" value="Genomic_DNA"/>
</dbReference>
<evidence type="ECO:0000313" key="3">
    <source>
        <dbReference type="Proteomes" id="UP001642409"/>
    </source>
</evidence>
<dbReference type="SUPFAM" id="SSF52058">
    <property type="entry name" value="L domain-like"/>
    <property type="match status" value="1"/>
</dbReference>
<accession>A0AA86PNE5</accession>
<name>A0AA86PNE5_9EUKA</name>
<organism evidence="1">
    <name type="scientific">Hexamita inflata</name>
    <dbReference type="NCBI Taxonomy" id="28002"/>
    <lineage>
        <taxon>Eukaryota</taxon>
        <taxon>Metamonada</taxon>
        <taxon>Diplomonadida</taxon>
        <taxon>Hexamitidae</taxon>
        <taxon>Hexamitinae</taxon>
        <taxon>Hexamita</taxon>
    </lineage>
</organism>
<evidence type="ECO:0000313" key="1">
    <source>
        <dbReference type="EMBL" id="CAI9940428.1"/>
    </source>
</evidence>
<reference evidence="1" key="1">
    <citation type="submission" date="2023-06" db="EMBL/GenBank/DDBJ databases">
        <authorList>
            <person name="Kurt Z."/>
        </authorList>
    </citation>
    <scope>NUCLEOTIDE SEQUENCE</scope>
</reference>
<dbReference type="EMBL" id="CAXDID020000078">
    <property type="protein sequence ID" value="CAL6017546.1"/>
    <property type="molecule type" value="Genomic_DNA"/>
</dbReference>